<dbReference type="EMBL" id="CP163440">
    <property type="protein sequence ID" value="XDQ68164.1"/>
    <property type="molecule type" value="Genomic_DNA"/>
</dbReference>
<dbReference type="InterPro" id="IPR011990">
    <property type="entry name" value="TPR-like_helical_dom_sf"/>
</dbReference>
<dbReference type="RefSeq" id="WP_369264992.1">
    <property type="nucleotide sequence ID" value="NZ_CP163440.1"/>
</dbReference>
<dbReference type="PANTHER" id="PTHR19959">
    <property type="entry name" value="KINESIN LIGHT CHAIN"/>
    <property type="match status" value="1"/>
</dbReference>
<accession>A0AB39SS44</accession>
<sequence>MTAAQKAREAFADQLKEVLRDAGNPSYTALERHSDSKLSTSRIGAVLNAEFIKPVTWEFVDTFLTACQLFAKSNGVAPARALYDRELWKRRHTILTGVLELLENEQGSAESAAFTVEPFPRRSGQALPVWRDQPSQLLAAQHQVVPFTGREGDLARLEEWRDGDGPVAAVTLLHGPGGRGKTRLAARLADSAGSRWKVWQAVRRSTSPMGATAPVLPALGNRNLLVIDYAERWPRQDLQTLLQRLAARPGDRLRVLLVARSAGTWWTSWQHDLRKLNWLTGTVELPPLSGRRTDAREEAFTAARDCFAAALGLSGPETVGRPPNLADDAFGLTLTIHMAALVAVDARLHGTTAPSDPVSLSQYLLEREYDYWAKLHEESPDVAIRPEIMAQAVYTATLTRALNYDTALEALTYARVDTPANLTTGRVLSDHAVCYPPPTPNTYLEPLYPDRLGEDFLALATPGYPPRPHLSTGWAEGTPAHLLGAATPDPAPPRPWTRDTLTILINTAERWPHIAKTQLYPLLKKHPELALYAGSTALATLAGFDTVDLTVLEAVEARFPDERHTDLDVGIAAITHRLARHRLATIHDPVIRALIQNQLEVRQADAGLHREALATNQEALQAWRDLARTNPAHQFRVAGTLHNLGIRLLALGRREDAVTATEEAVRIRRQLAKDNPAAHARDLGDSLNALGEVLAAVGRRQSALAATEEAIAVYRSLAENNAAHQFRIAGTLHNLGIRLSAVGRREDAVTAAEEALRIRRRLATDNPAAHAPDLAASLAS</sequence>
<dbReference type="Pfam" id="PF13374">
    <property type="entry name" value="TPR_10"/>
    <property type="match status" value="2"/>
</dbReference>
<dbReference type="SUPFAM" id="SSF48452">
    <property type="entry name" value="TPR-like"/>
    <property type="match status" value="1"/>
</dbReference>
<proteinExistence type="predicted"/>
<reference evidence="1" key="1">
    <citation type="submission" date="2024-07" db="EMBL/GenBank/DDBJ databases">
        <authorList>
            <person name="Yu S.T."/>
        </authorList>
    </citation>
    <scope>NUCLEOTIDE SEQUENCE</scope>
    <source>
        <strain evidence="1">R35</strain>
    </source>
</reference>
<dbReference type="PANTHER" id="PTHR19959:SF119">
    <property type="entry name" value="FUNGAL LIPASE-LIKE DOMAIN-CONTAINING PROTEIN"/>
    <property type="match status" value="1"/>
</dbReference>
<dbReference type="AlphaFoldDB" id="A0AB39SS44"/>
<evidence type="ECO:0000313" key="1">
    <source>
        <dbReference type="EMBL" id="XDQ68164.1"/>
    </source>
</evidence>
<dbReference type="InterPro" id="IPR027417">
    <property type="entry name" value="P-loop_NTPase"/>
</dbReference>
<dbReference type="InterPro" id="IPR019734">
    <property type="entry name" value="TPR_rpt"/>
</dbReference>
<organism evidence="1">
    <name type="scientific">Streptomyces sp. R35</name>
    <dbReference type="NCBI Taxonomy" id="3238630"/>
    <lineage>
        <taxon>Bacteria</taxon>
        <taxon>Bacillati</taxon>
        <taxon>Actinomycetota</taxon>
        <taxon>Actinomycetes</taxon>
        <taxon>Kitasatosporales</taxon>
        <taxon>Streptomycetaceae</taxon>
        <taxon>Streptomyces</taxon>
    </lineage>
</organism>
<dbReference type="SUPFAM" id="SSF52540">
    <property type="entry name" value="P-loop containing nucleoside triphosphate hydrolases"/>
    <property type="match status" value="1"/>
</dbReference>
<dbReference type="SMART" id="SM00028">
    <property type="entry name" value="TPR"/>
    <property type="match status" value="3"/>
</dbReference>
<name>A0AB39SS44_9ACTN</name>
<dbReference type="Gene3D" id="3.40.50.300">
    <property type="entry name" value="P-loop containing nucleotide triphosphate hydrolases"/>
    <property type="match status" value="1"/>
</dbReference>
<dbReference type="Gene3D" id="1.25.40.10">
    <property type="entry name" value="Tetratricopeptide repeat domain"/>
    <property type="match status" value="2"/>
</dbReference>
<protein>
    <submittedName>
        <fullName evidence="1">Tetratricopeptide repeat protein</fullName>
    </submittedName>
</protein>
<gene>
    <name evidence="1" type="ORF">AB5J50_49070</name>
</gene>